<name>L9XHD2_9EURY</name>
<gene>
    <name evidence="2" type="ORF">C493_03340</name>
</gene>
<dbReference type="InterPro" id="IPR029055">
    <property type="entry name" value="Ntn_hydrolases_N"/>
</dbReference>
<dbReference type="InterPro" id="IPR001962">
    <property type="entry name" value="Asn_synthase"/>
</dbReference>
<dbReference type="Proteomes" id="UP000011602">
    <property type="component" value="Unassembled WGS sequence"/>
</dbReference>
<protein>
    <submittedName>
        <fullName evidence="2">Asparagine synthase</fullName>
    </submittedName>
</protein>
<evidence type="ECO:0000259" key="1">
    <source>
        <dbReference type="PROSITE" id="PS51278"/>
    </source>
</evidence>
<dbReference type="Pfam" id="PF13537">
    <property type="entry name" value="GATase_7"/>
    <property type="match status" value="1"/>
</dbReference>
<reference evidence="2 3" key="1">
    <citation type="journal article" date="2014" name="PLoS Genet.">
        <title>Phylogenetically driven sequencing of extremely halophilic archaea reveals strategies for static and dynamic osmo-response.</title>
        <authorList>
            <person name="Becker E.A."/>
            <person name="Seitzer P.M."/>
            <person name="Tritt A."/>
            <person name="Larsen D."/>
            <person name="Krusor M."/>
            <person name="Yao A.I."/>
            <person name="Wu D."/>
            <person name="Madern D."/>
            <person name="Eisen J.A."/>
            <person name="Darling A.E."/>
            <person name="Facciotti M.T."/>
        </authorList>
    </citation>
    <scope>NUCLEOTIDE SEQUENCE [LARGE SCALE GENOMIC DNA]</scope>
    <source>
        <strain evidence="2 3">JCM 12255</strain>
    </source>
</reference>
<dbReference type="InterPro" id="IPR017932">
    <property type="entry name" value="GATase_2_dom"/>
</dbReference>
<dbReference type="InterPro" id="IPR051786">
    <property type="entry name" value="ASN_synthetase/amidase"/>
</dbReference>
<dbReference type="Gene3D" id="3.40.50.620">
    <property type="entry name" value="HUPs"/>
    <property type="match status" value="1"/>
</dbReference>
<comment type="caution">
    <text evidence="2">The sequence shown here is derived from an EMBL/GenBank/DDBJ whole genome shotgun (WGS) entry which is preliminary data.</text>
</comment>
<dbReference type="EMBL" id="AOHZ01000015">
    <property type="protein sequence ID" value="ELY61120.1"/>
    <property type="molecule type" value="Genomic_DNA"/>
</dbReference>
<dbReference type="InterPro" id="IPR014729">
    <property type="entry name" value="Rossmann-like_a/b/a_fold"/>
</dbReference>
<evidence type="ECO:0000313" key="2">
    <source>
        <dbReference type="EMBL" id="ELY61120.1"/>
    </source>
</evidence>
<evidence type="ECO:0000313" key="3">
    <source>
        <dbReference type="Proteomes" id="UP000011602"/>
    </source>
</evidence>
<dbReference type="SUPFAM" id="SSF52402">
    <property type="entry name" value="Adenine nucleotide alpha hydrolases-like"/>
    <property type="match status" value="1"/>
</dbReference>
<proteinExistence type="predicted"/>
<dbReference type="SUPFAM" id="SSF56235">
    <property type="entry name" value="N-terminal nucleophile aminohydrolases (Ntn hydrolases)"/>
    <property type="match status" value="1"/>
</dbReference>
<dbReference type="GO" id="GO:0006529">
    <property type="term" value="P:asparagine biosynthetic process"/>
    <property type="evidence" value="ECO:0007669"/>
    <property type="project" value="InterPro"/>
</dbReference>
<dbReference type="PANTHER" id="PTHR43284:SF1">
    <property type="entry name" value="ASPARAGINE SYNTHETASE"/>
    <property type="match status" value="1"/>
</dbReference>
<keyword evidence="3" id="KW-1185">Reference proteome</keyword>
<dbReference type="PANTHER" id="PTHR43284">
    <property type="entry name" value="ASPARAGINE SYNTHETASE (GLUTAMINE-HYDROLYZING)"/>
    <property type="match status" value="1"/>
</dbReference>
<feature type="domain" description="Glutamine amidotransferase type-2" evidence="1">
    <location>
        <begin position="1"/>
        <end position="162"/>
    </location>
</feature>
<sequence>MLSQHEIFGENQPVEVDDIRLWVWGTIVGCDAPDGYSSRHDTHPNCTDAEYCAHLYQEYGQDFVKYLNSEFVVILYDPDGGEITICTDRLGTRPVFYTITDERELVFSTQLQTLPEYPSVKPSFEDRYLYEFFSFERAIGTRTPISNVEKLPPASITTVDIESGDYQTNVYWRPEYQPVDRPYSYFVQEFADIFKQAVIDRTQDDANYGVLLSGGIDSRIILAAMDSSVTGHHMNEWMNQEAELAKKISNKTGNEFDFLQRDVDYQEKALGENPAQMNFVSSFDQGQATNFRDEISEKSDVIMSGLYSDVLYQHQYTPTKSFEIPVLGEQITLPMVRNVDSIDDYRQLLMDGQYTRPKKSIPAEFFEAEEPLAHVLKDEIFRDGNGIVSHGVKYPSATELIRCSYYYPITNSWSYFFHQSLIQMQPFRNPFLDIRLLDLQHKLPIKYHARTNIVNDALCELSSELANIPHANNGISPSSPFLVRHFGSYAYKFNQRYLGRRKDPSEPHHTNGSWTDDNELIRLTNFIPQTINQNENLIQNCDQLQLNEVWNIYEEHMDGEDRRTELYPLATFLQMPITKRILESSNEAKNTQSS</sequence>
<accession>L9XHD2</accession>
<organism evidence="2 3">
    <name type="scientific">Natronolimnohabitans innermongolicus JCM 12255</name>
    <dbReference type="NCBI Taxonomy" id="1227499"/>
    <lineage>
        <taxon>Archaea</taxon>
        <taxon>Methanobacteriati</taxon>
        <taxon>Methanobacteriota</taxon>
        <taxon>Stenosarchaea group</taxon>
        <taxon>Halobacteria</taxon>
        <taxon>Halobacteriales</taxon>
        <taxon>Natrialbaceae</taxon>
        <taxon>Natronolimnohabitans</taxon>
    </lineage>
</organism>
<dbReference type="STRING" id="1227499.C493_03340"/>
<dbReference type="Gene3D" id="3.60.20.10">
    <property type="entry name" value="Glutamine Phosphoribosylpyrophosphate, subunit 1, domain 1"/>
    <property type="match status" value="1"/>
</dbReference>
<dbReference type="GO" id="GO:0004066">
    <property type="term" value="F:asparagine synthase (glutamine-hydrolyzing) activity"/>
    <property type="evidence" value="ECO:0007669"/>
    <property type="project" value="InterPro"/>
</dbReference>
<dbReference type="AlphaFoldDB" id="L9XHD2"/>
<dbReference type="Pfam" id="PF00733">
    <property type="entry name" value="Asn_synthase"/>
    <property type="match status" value="1"/>
</dbReference>
<dbReference type="eggNOG" id="arCOG00121">
    <property type="taxonomic scope" value="Archaea"/>
</dbReference>
<dbReference type="PROSITE" id="PS51278">
    <property type="entry name" value="GATASE_TYPE_2"/>
    <property type="match status" value="1"/>
</dbReference>